<proteinExistence type="predicted"/>
<evidence type="ECO:0000313" key="3">
    <source>
        <dbReference type="Proteomes" id="UP000799324"/>
    </source>
</evidence>
<dbReference type="AlphaFoldDB" id="A0A6A6SJS4"/>
<feature type="transmembrane region" description="Helical" evidence="1">
    <location>
        <begin position="31"/>
        <end position="55"/>
    </location>
</feature>
<protein>
    <submittedName>
        <fullName evidence="2">Uncharacterized protein</fullName>
    </submittedName>
</protein>
<organism evidence="2 3">
    <name type="scientific">Lophiostoma macrostomum CBS 122681</name>
    <dbReference type="NCBI Taxonomy" id="1314788"/>
    <lineage>
        <taxon>Eukaryota</taxon>
        <taxon>Fungi</taxon>
        <taxon>Dikarya</taxon>
        <taxon>Ascomycota</taxon>
        <taxon>Pezizomycotina</taxon>
        <taxon>Dothideomycetes</taxon>
        <taxon>Pleosporomycetidae</taxon>
        <taxon>Pleosporales</taxon>
        <taxon>Lophiostomataceae</taxon>
        <taxon>Lophiostoma</taxon>
    </lineage>
</organism>
<keyword evidence="1" id="KW-1133">Transmembrane helix</keyword>
<gene>
    <name evidence="2" type="ORF">K491DRAFT_322360</name>
</gene>
<accession>A0A6A6SJS4</accession>
<name>A0A6A6SJS4_9PLEO</name>
<keyword evidence="1" id="KW-0812">Transmembrane</keyword>
<dbReference type="Proteomes" id="UP000799324">
    <property type="component" value="Unassembled WGS sequence"/>
</dbReference>
<keyword evidence="1" id="KW-0472">Membrane</keyword>
<dbReference type="EMBL" id="MU004654">
    <property type="protein sequence ID" value="KAF2647231.1"/>
    <property type="molecule type" value="Genomic_DNA"/>
</dbReference>
<evidence type="ECO:0000313" key="2">
    <source>
        <dbReference type="EMBL" id="KAF2647231.1"/>
    </source>
</evidence>
<reference evidence="2" key="1">
    <citation type="journal article" date="2020" name="Stud. Mycol.">
        <title>101 Dothideomycetes genomes: a test case for predicting lifestyles and emergence of pathogens.</title>
        <authorList>
            <person name="Haridas S."/>
            <person name="Albert R."/>
            <person name="Binder M."/>
            <person name="Bloem J."/>
            <person name="Labutti K."/>
            <person name="Salamov A."/>
            <person name="Andreopoulos B."/>
            <person name="Baker S."/>
            <person name="Barry K."/>
            <person name="Bills G."/>
            <person name="Bluhm B."/>
            <person name="Cannon C."/>
            <person name="Castanera R."/>
            <person name="Culley D."/>
            <person name="Daum C."/>
            <person name="Ezra D."/>
            <person name="Gonzalez J."/>
            <person name="Henrissat B."/>
            <person name="Kuo A."/>
            <person name="Liang C."/>
            <person name="Lipzen A."/>
            <person name="Lutzoni F."/>
            <person name="Magnuson J."/>
            <person name="Mondo S."/>
            <person name="Nolan M."/>
            <person name="Ohm R."/>
            <person name="Pangilinan J."/>
            <person name="Park H.-J."/>
            <person name="Ramirez L."/>
            <person name="Alfaro M."/>
            <person name="Sun H."/>
            <person name="Tritt A."/>
            <person name="Yoshinaga Y."/>
            <person name="Zwiers L.-H."/>
            <person name="Turgeon B."/>
            <person name="Goodwin S."/>
            <person name="Spatafora J."/>
            <person name="Crous P."/>
            <person name="Grigoriev I."/>
        </authorList>
    </citation>
    <scope>NUCLEOTIDE SEQUENCE</scope>
    <source>
        <strain evidence="2">CBS 122681</strain>
    </source>
</reference>
<evidence type="ECO:0000256" key="1">
    <source>
        <dbReference type="SAM" id="Phobius"/>
    </source>
</evidence>
<keyword evidence="3" id="KW-1185">Reference proteome</keyword>
<sequence>MDGESLVLPEEYKRALPLPTLSLFLHQHLSIFSYLLFTVFSIGLYILVLPISYFLEPPDSTNVNKTRNRTNSSPVHHLLPISTITMCRLVWATGECAYTITNSATNRITWNHITNTQDPGMLKQHGYWLLLVTPGCPRDLDMNAPWCKEQDWPELPSLDDVVACTTKDGVGALWIQFPPSFLPDKKSKSHEHKDICPCPPCRGIKVEDLRNQGWAARTWVGNRAVH</sequence>